<dbReference type="EMBL" id="LDEV01002522">
    <property type="protein sequence ID" value="KLJ08773.1"/>
    <property type="molecule type" value="Genomic_DNA"/>
</dbReference>
<evidence type="ECO:0000313" key="1">
    <source>
        <dbReference type="EMBL" id="KLJ08773.1"/>
    </source>
</evidence>
<sequence length="61" mass="6480">MENARLILLEAGALGRPKYLLKRNPQPLPAFTLAPAIALANSISPPALSPHNLARPHHAAP</sequence>
<dbReference type="AlphaFoldDB" id="A0A0H1BCC4"/>
<evidence type="ECO:0000313" key="2">
    <source>
        <dbReference type="Proteomes" id="UP000053573"/>
    </source>
</evidence>
<keyword evidence="2" id="KW-1185">Reference proteome</keyword>
<proteinExistence type="predicted"/>
<accession>A0A0H1BCC4</accession>
<name>A0A0H1BCC4_9EURO</name>
<comment type="caution">
    <text evidence="1">The sequence shown here is derived from an EMBL/GenBank/DDBJ whole genome shotgun (WGS) entry which is preliminary data.</text>
</comment>
<protein>
    <submittedName>
        <fullName evidence="1">Uncharacterized protein</fullName>
    </submittedName>
</protein>
<reference evidence="2" key="1">
    <citation type="journal article" date="2015" name="PLoS Genet.">
        <title>The dynamic genome and transcriptome of the human fungal pathogen Blastomyces and close relative Emmonsia.</title>
        <authorList>
            <person name="Munoz J.F."/>
            <person name="Gauthier G.M."/>
            <person name="Desjardins C.A."/>
            <person name="Gallo J.E."/>
            <person name="Holder J."/>
            <person name="Sullivan T.D."/>
            <person name="Marty A.J."/>
            <person name="Carmen J.C."/>
            <person name="Chen Z."/>
            <person name="Ding L."/>
            <person name="Gujja S."/>
            <person name="Magrini V."/>
            <person name="Misas E."/>
            <person name="Mitreva M."/>
            <person name="Priest M."/>
            <person name="Saif S."/>
            <person name="Whiston E.A."/>
            <person name="Young S."/>
            <person name="Zeng Q."/>
            <person name="Goldman W.E."/>
            <person name="Mardis E.R."/>
            <person name="Taylor J.W."/>
            <person name="McEwen J.G."/>
            <person name="Clay O.K."/>
            <person name="Klein B.S."/>
            <person name="Cuomo C.A."/>
        </authorList>
    </citation>
    <scope>NUCLEOTIDE SEQUENCE [LARGE SCALE GENOMIC DNA]</scope>
    <source>
        <strain evidence="2">UAMH 139</strain>
    </source>
</reference>
<dbReference type="Proteomes" id="UP000053573">
    <property type="component" value="Unassembled WGS sequence"/>
</dbReference>
<gene>
    <name evidence="1" type="ORF">EMPG_15793</name>
</gene>
<organism evidence="1 2">
    <name type="scientific">Blastomyces silverae</name>
    <dbReference type="NCBI Taxonomy" id="2060906"/>
    <lineage>
        <taxon>Eukaryota</taxon>
        <taxon>Fungi</taxon>
        <taxon>Dikarya</taxon>
        <taxon>Ascomycota</taxon>
        <taxon>Pezizomycotina</taxon>
        <taxon>Eurotiomycetes</taxon>
        <taxon>Eurotiomycetidae</taxon>
        <taxon>Onygenales</taxon>
        <taxon>Ajellomycetaceae</taxon>
        <taxon>Blastomyces</taxon>
    </lineage>
</organism>